<evidence type="ECO:0000256" key="5">
    <source>
        <dbReference type="SAM" id="Phobius"/>
    </source>
</evidence>
<dbReference type="EMBL" id="CP021059">
    <property type="protein sequence ID" value="ARQ08050.1"/>
    <property type="molecule type" value="Genomic_DNA"/>
</dbReference>
<sequence length="170" mass="18700">MIHWLQKSKVASVILLFLRLYLGFQWLMSGIGKFTKGFDATGYLKGVTAHPVESMAGGAQYPLYVSFLENVVTPMGKVVNILIPVLEVAVGLMLILGLFASVGSLIGMTLNFLFLFAGTISVNPLFILISIFIFMGGYNAGVLGVDRVIGRKVDSKFMRFFNYYPDRTAV</sequence>
<evidence type="ECO:0000256" key="2">
    <source>
        <dbReference type="ARBA" id="ARBA00022692"/>
    </source>
</evidence>
<dbReference type="OrthoDB" id="26941at2"/>
<feature type="transmembrane region" description="Helical" evidence="5">
    <location>
        <begin position="81"/>
        <end position="100"/>
    </location>
</feature>
<dbReference type="KEGG" id="mcak:MCCS_24870"/>
<evidence type="ECO:0000256" key="4">
    <source>
        <dbReference type="ARBA" id="ARBA00023136"/>
    </source>
</evidence>
<dbReference type="PANTHER" id="PTHR39157:SF1">
    <property type="entry name" value="DOXX FAMILY PROTEIN"/>
    <property type="match status" value="1"/>
</dbReference>
<evidence type="ECO:0000313" key="7">
    <source>
        <dbReference type="Proteomes" id="UP000194154"/>
    </source>
</evidence>
<evidence type="ECO:0000256" key="1">
    <source>
        <dbReference type="ARBA" id="ARBA00004141"/>
    </source>
</evidence>
<dbReference type="STRING" id="1855823.MCCS_24870"/>
<evidence type="ECO:0000256" key="3">
    <source>
        <dbReference type="ARBA" id="ARBA00022989"/>
    </source>
</evidence>
<keyword evidence="4 5" id="KW-0472">Membrane</keyword>
<dbReference type="RefSeq" id="WP_086043567.1">
    <property type="nucleotide sequence ID" value="NZ_CBCRZA010000014.1"/>
</dbReference>
<accession>A0A1W7AFU3</accession>
<proteinExistence type="predicted"/>
<dbReference type="InterPro" id="IPR032808">
    <property type="entry name" value="DoxX"/>
</dbReference>
<dbReference type="PANTHER" id="PTHR39157">
    <property type="entry name" value="INTEGRAL MEMBRANE PROTEIN-RELATED"/>
    <property type="match status" value="1"/>
</dbReference>
<organism evidence="6 7">
    <name type="scientific">Macrococcoides canis</name>
    <dbReference type="NCBI Taxonomy" id="1855823"/>
    <lineage>
        <taxon>Bacteria</taxon>
        <taxon>Bacillati</taxon>
        <taxon>Bacillota</taxon>
        <taxon>Bacilli</taxon>
        <taxon>Bacillales</taxon>
        <taxon>Staphylococcaceae</taxon>
        <taxon>Macrococcoides</taxon>
    </lineage>
</organism>
<feature type="transmembrane region" description="Helical" evidence="5">
    <location>
        <begin position="12"/>
        <end position="28"/>
    </location>
</feature>
<evidence type="ECO:0000313" key="6">
    <source>
        <dbReference type="EMBL" id="ARQ08050.1"/>
    </source>
</evidence>
<protein>
    <submittedName>
        <fullName evidence="6">DoxX</fullName>
    </submittedName>
</protein>
<dbReference type="GO" id="GO:0016020">
    <property type="term" value="C:membrane"/>
    <property type="evidence" value="ECO:0007669"/>
    <property type="project" value="UniProtKB-SubCell"/>
</dbReference>
<keyword evidence="7" id="KW-1185">Reference proteome</keyword>
<comment type="subcellular location">
    <subcellularLocation>
        <location evidence="1">Membrane</location>
        <topology evidence="1">Multi-pass membrane protein</topology>
    </subcellularLocation>
</comment>
<dbReference type="AlphaFoldDB" id="A0A1W7AFU3"/>
<keyword evidence="3 5" id="KW-1133">Transmembrane helix</keyword>
<name>A0A1W7AFU3_9STAP</name>
<dbReference type="GeneID" id="35296553"/>
<reference evidence="6 7" key="1">
    <citation type="journal article" date="2017" name="Int. J. Syst. Evol. Microbiol.">
        <title>Macrococcus canis sp. nov., a skin bacterium associated with infections in dogs.</title>
        <authorList>
            <person name="Gobeli Brawand S."/>
            <person name="Cotting K."/>
            <person name="Gomez-Sanz E."/>
            <person name="Collaud A."/>
            <person name="Thomann A."/>
            <person name="Brodard I."/>
            <person name="Rodriguez-Campos S."/>
            <person name="Strauss C."/>
            <person name="Perreten V."/>
        </authorList>
    </citation>
    <scope>NUCLEOTIDE SEQUENCE [LARGE SCALE GENOMIC DNA]</scope>
    <source>
        <strain evidence="6 7">KM45013</strain>
    </source>
</reference>
<dbReference type="Proteomes" id="UP000194154">
    <property type="component" value="Chromosome"/>
</dbReference>
<feature type="transmembrane region" description="Helical" evidence="5">
    <location>
        <begin position="112"/>
        <end position="135"/>
    </location>
</feature>
<gene>
    <name evidence="6" type="ORF">MCCS_24870</name>
</gene>
<dbReference type="Pfam" id="PF07681">
    <property type="entry name" value="DoxX"/>
    <property type="match status" value="1"/>
</dbReference>
<keyword evidence="2 5" id="KW-0812">Transmembrane</keyword>